<keyword evidence="8 11" id="KW-0346">Stress response</keyword>
<evidence type="ECO:0000256" key="1">
    <source>
        <dbReference type="ARBA" id="ARBA00022723"/>
    </source>
</evidence>
<evidence type="ECO:0000256" key="10">
    <source>
        <dbReference type="ARBA" id="ARBA00023204"/>
    </source>
</evidence>
<dbReference type="Pfam" id="PF13541">
    <property type="entry name" value="ChlI"/>
    <property type="match status" value="1"/>
</dbReference>
<dbReference type="HAMAP" id="MF_01498">
    <property type="entry name" value="RadA_bact"/>
    <property type="match status" value="1"/>
</dbReference>
<evidence type="ECO:0000256" key="11">
    <source>
        <dbReference type="HAMAP-Rule" id="MF_01498"/>
    </source>
</evidence>
<evidence type="ECO:0000256" key="8">
    <source>
        <dbReference type="ARBA" id="ARBA00023016"/>
    </source>
</evidence>
<dbReference type="PANTHER" id="PTHR32472:SF10">
    <property type="entry name" value="DNA REPAIR PROTEIN RADA-LIKE PROTEIN"/>
    <property type="match status" value="1"/>
</dbReference>
<keyword evidence="5" id="KW-0378">Hydrolase</keyword>
<evidence type="ECO:0000256" key="6">
    <source>
        <dbReference type="ARBA" id="ARBA00022833"/>
    </source>
</evidence>
<dbReference type="NCBIfam" id="TIGR00416">
    <property type="entry name" value="sms"/>
    <property type="match status" value="1"/>
</dbReference>
<evidence type="ECO:0000313" key="16">
    <source>
        <dbReference type="Proteomes" id="UP000030700"/>
    </source>
</evidence>
<keyword evidence="7 11" id="KW-0067">ATP-binding</keyword>
<dbReference type="CDD" id="cd01121">
    <property type="entry name" value="RadA_SMS_N"/>
    <property type="match status" value="1"/>
</dbReference>
<name>A0A081BLH3_9BACT</name>
<feature type="region of interest" description="Lon-protease-like" evidence="11">
    <location>
        <begin position="353"/>
        <end position="457"/>
    </location>
</feature>
<evidence type="ECO:0000256" key="5">
    <source>
        <dbReference type="ARBA" id="ARBA00022801"/>
    </source>
</evidence>
<dbReference type="GO" id="GO:0016787">
    <property type="term" value="F:hydrolase activity"/>
    <property type="evidence" value="ECO:0007669"/>
    <property type="project" value="UniProtKB-KW"/>
</dbReference>
<dbReference type="SMART" id="SM00382">
    <property type="entry name" value="AAA"/>
    <property type="match status" value="1"/>
</dbReference>
<feature type="binding site" evidence="11">
    <location>
        <begin position="96"/>
        <end position="103"/>
    </location>
    <ligand>
        <name>ATP</name>
        <dbReference type="ChEBI" id="CHEBI:30616"/>
    </ligand>
</feature>
<dbReference type="Pfam" id="PF18073">
    <property type="entry name" value="Zn_ribbon_LapB"/>
    <property type="match status" value="1"/>
</dbReference>
<dbReference type="GO" id="GO:0140664">
    <property type="term" value="F:ATP-dependent DNA damage sensor activity"/>
    <property type="evidence" value="ECO:0007669"/>
    <property type="project" value="InterPro"/>
</dbReference>
<evidence type="ECO:0000256" key="4">
    <source>
        <dbReference type="ARBA" id="ARBA00022771"/>
    </source>
</evidence>
<comment type="domain">
    <text evidence="11">The middle region has homology to RecA with ATPase motifs including the RadA KNRFG motif, while the C-terminus is homologous to Lon protease.</text>
</comment>
<evidence type="ECO:0000256" key="2">
    <source>
        <dbReference type="ARBA" id="ARBA00022741"/>
    </source>
</evidence>
<evidence type="ECO:0000256" key="13">
    <source>
        <dbReference type="RuleBase" id="RU003555"/>
    </source>
</evidence>
<accession>A0A081BLH3</accession>
<comment type="function">
    <text evidence="13">DNA-dependent ATPase involved in processing of recombination intermediates, plays a role in repairing DNA breaks. Stimulates the branch migration of RecA-mediated strand transfer reactions, allowing the 3' invading strand to extend heteroduplex DNA faster. Binds ssDNA in the presence of ADP but not other nucleotides, has ATPase activity that is stimulated by ssDNA and various branched DNA structures, but inhibited by SSB. Does not have RecA's homology-searching function.</text>
</comment>
<comment type="similarity">
    <text evidence="11 13">Belongs to the RecA family. RadA subfamily.</text>
</comment>
<evidence type="ECO:0000256" key="12">
    <source>
        <dbReference type="NCBIfam" id="TIGR00416"/>
    </source>
</evidence>
<dbReference type="InterPro" id="IPR014721">
    <property type="entry name" value="Ribsml_uS5_D2-typ_fold_subgr"/>
</dbReference>
<dbReference type="InterPro" id="IPR027417">
    <property type="entry name" value="P-loop_NTPase"/>
</dbReference>
<keyword evidence="9 11" id="KW-0238">DNA-binding</keyword>
<keyword evidence="16" id="KW-1185">Reference proteome</keyword>
<dbReference type="InterPro" id="IPR041166">
    <property type="entry name" value="Rubredoxin_2"/>
</dbReference>
<keyword evidence="3 11" id="KW-0227">DNA damage</keyword>
<evidence type="ECO:0000256" key="3">
    <source>
        <dbReference type="ARBA" id="ARBA00022763"/>
    </source>
</evidence>
<dbReference type="Proteomes" id="UP000030700">
    <property type="component" value="Unassembled WGS sequence"/>
</dbReference>
<reference evidence="15" key="1">
    <citation type="journal article" date="2015" name="PeerJ">
        <title>First genomic representation of candidate bacterial phylum KSB3 points to enhanced environmental sensing as a trigger of wastewater bulking.</title>
        <authorList>
            <person name="Sekiguchi Y."/>
            <person name="Ohashi A."/>
            <person name="Parks D.H."/>
            <person name="Yamauchi T."/>
            <person name="Tyson G.W."/>
            <person name="Hugenholtz P."/>
        </authorList>
    </citation>
    <scope>NUCLEOTIDE SEQUENCE [LARGE SCALE GENOMIC DNA]</scope>
</reference>
<dbReference type="Pfam" id="PF13481">
    <property type="entry name" value="AAA_25"/>
    <property type="match status" value="1"/>
</dbReference>
<dbReference type="GO" id="GO:0005829">
    <property type="term" value="C:cytosol"/>
    <property type="evidence" value="ECO:0007669"/>
    <property type="project" value="TreeGrafter"/>
</dbReference>
<dbReference type="PANTHER" id="PTHR32472">
    <property type="entry name" value="DNA REPAIR PROTEIN RADA"/>
    <property type="match status" value="1"/>
</dbReference>
<dbReference type="EMBL" id="DF820457">
    <property type="protein sequence ID" value="GAK51239.1"/>
    <property type="molecule type" value="Genomic_DNA"/>
</dbReference>
<dbReference type="InterPro" id="IPR004504">
    <property type="entry name" value="DNA_repair_RadA"/>
</dbReference>
<dbReference type="PROSITE" id="PS50162">
    <property type="entry name" value="RECA_2"/>
    <property type="match status" value="1"/>
</dbReference>
<gene>
    <name evidence="11" type="primary">radA</name>
    <name evidence="15" type="ORF">U14_02482</name>
</gene>
<sequence length="457" mass="49839">MAKSRTIYVCQTCGAQTPKWMGRCPECENWNTLVEEQEISASATSIEKLKTGQQAAPIPITEIESVQDFRFPSSIQEIDRVLGGGIVPGSVVLLGGDPGIGKSTILLQMVGGLSQAGFKVLYVSGEESARQTRLRGDRLHVAHPNLFILTETCLENILQHVEALQPSVLIIDSIQTMYTSELNSSQGSVSQVREVSAQLMLFSKRSNVATFIIGHVTKAGAIAGPKVLEHIVDTVLYFEGERQHIYRILRSVKNRFGSTNEIGVFEMKTQGLEEVTNPSALFLSERPEGQVSGSAVTCSMEGSRPILIELQALVTPSNLGTPRRMAKGVDSNRISLLIAVLEKIVGLYVQTQDVFINVVSGVKIDEPAVDLALCLAMTSSFRNLPLDHKTVIFGEVGLSGEIRTVPYVEQRIREAEKLGFTRCILPEHTRKRLTTNYSIATLGVMTVADAIEAALNS</sequence>
<dbReference type="STRING" id="1499966.U14_02482"/>
<keyword evidence="1 11" id="KW-0479">Metal-binding</keyword>
<dbReference type="FunFam" id="3.40.50.300:FF:000050">
    <property type="entry name" value="DNA repair protein RadA"/>
    <property type="match status" value="1"/>
</dbReference>
<dbReference type="SUPFAM" id="SSF54211">
    <property type="entry name" value="Ribosomal protein S5 domain 2-like"/>
    <property type="match status" value="1"/>
</dbReference>
<evidence type="ECO:0000313" key="15">
    <source>
        <dbReference type="EMBL" id="GAK51239.1"/>
    </source>
</evidence>
<feature type="domain" description="RecA family profile 1" evidence="14">
    <location>
        <begin position="67"/>
        <end position="216"/>
    </location>
</feature>
<dbReference type="GO" id="GO:0005524">
    <property type="term" value="F:ATP binding"/>
    <property type="evidence" value="ECO:0007669"/>
    <property type="project" value="UniProtKB-UniRule"/>
</dbReference>
<organism evidence="15">
    <name type="scientific">Candidatus Moduliflexus flocculans</name>
    <dbReference type="NCBI Taxonomy" id="1499966"/>
    <lineage>
        <taxon>Bacteria</taxon>
        <taxon>Candidatus Moduliflexota</taxon>
        <taxon>Candidatus Moduliflexia</taxon>
        <taxon>Candidatus Moduliflexales</taxon>
        <taxon>Candidatus Moduliflexaceae</taxon>
    </lineage>
</organism>
<evidence type="ECO:0000256" key="9">
    <source>
        <dbReference type="ARBA" id="ARBA00023125"/>
    </source>
</evidence>
<keyword evidence="4 13" id="KW-0863">Zinc-finger</keyword>
<dbReference type="Gene3D" id="3.40.50.300">
    <property type="entry name" value="P-loop containing nucleotide triphosphate hydrolases"/>
    <property type="match status" value="1"/>
</dbReference>
<dbReference type="InterPro" id="IPR020568">
    <property type="entry name" value="Ribosomal_Su5_D2-typ_SF"/>
</dbReference>
<dbReference type="HOGENOM" id="CLU_018264_0_1_0"/>
<dbReference type="AlphaFoldDB" id="A0A081BLH3"/>
<dbReference type="GO" id="GO:0000725">
    <property type="term" value="P:recombinational repair"/>
    <property type="evidence" value="ECO:0007669"/>
    <property type="project" value="UniProtKB-UniRule"/>
</dbReference>
<keyword evidence="2 11" id="KW-0547">Nucleotide-binding</keyword>
<keyword evidence="10 11" id="KW-0234">DNA repair</keyword>
<dbReference type="InterPro" id="IPR003593">
    <property type="entry name" value="AAA+_ATPase"/>
</dbReference>
<feature type="short sequence motif" description="RadA KNRFG motif" evidence="11">
    <location>
        <begin position="253"/>
        <end position="257"/>
    </location>
</feature>
<evidence type="ECO:0000259" key="14">
    <source>
        <dbReference type="PROSITE" id="PS50162"/>
    </source>
</evidence>
<protein>
    <recommendedName>
        <fullName evidence="11 12">DNA repair protein RadA</fullName>
    </recommendedName>
</protein>
<comment type="function">
    <text evidence="11">Plays a role in repairing double-strand DNA breaks, probably involving stabilizing or processing branched DNA or blocked replication forks.</text>
</comment>
<dbReference type="SUPFAM" id="SSF52540">
    <property type="entry name" value="P-loop containing nucleoside triphosphate hydrolases"/>
    <property type="match status" value="1"/>
</dbReference>
<dbReference type="GO" id="GO:0008270">
    <property type="term" value="F:zinc ion binding"/>
    <property type="evidence" value="ECO:0007669"/>
    <property type="project" value="UniProtKB-KW"/>
</dbReference>
<dbReference type="Gene3D" id="3.30.230.10">
    <property type="match status" value="1"/>
</dbReference>
<dbReference type="InterPro" id="IPR020588">
    <property type="entry name" value="RecA_ATP-bd"/>
</dbReference>
<dbReference type="PRINTS" id="PR01874">
    <property type="entry name" value="DNAREPAIRADA"/>
</dbReference>
<evidence type="ECO:0000256" key="7">
    <source>
        <dbReference type="ARBA" id="ARBA00022840"/>
    </source>
</evidence>
<proteinExistence type="inferred from homology"/>
<keyword evidence="6 13" id="KW-0862">Zinc</keyword>
<dbReference type="GO" id="GO:0003684">
    <property type="term" value="F:damaged DNA binding"/>
    <property type="evidence" value="ECO:0007669"/>
    <property type="project" value="InterPro"/>
</dbReference>